<dbReference type="Proteomes" id="UP000093757">
    <property type="component" value="Unassembled WGS sequence"/>
</dbReference>
<comment type="caution">
    <text evidence="1">The sequence shown here is derived from an EMBL/GenBank/DDBJ whole genome shotgun (WGS) entry which is preliminary data.</text>
</comment>
<accession>A0A1A6BNV1</accession>
<sequence length="78" mass="8718">MSEMIRTDSRGRVTLVGHPDSTYLLREEPDGVLVLEPAVVMSAAQASYLALPTADPARIEEFLDDPSTAVKRTYKRRR</sequence>
<organism evidence="1 2">
    <name type="scientific">Mycobacterium gordonae</name>
    <dbReference type="NCBI Taxonomy" id="1778"/>
    <lineage>
        <taxon>Bacteria</taxon>
        <taxon>Bacillati</taxon>
        <taxon>Actinomycetota</taxon>
        <taxon>Actinomycetes</taxon>
        <taxon>Mycobacteriales</taxon>
        <taxon>Mycobacteriaceae</taxon>
        <taxon>Mycobacterium</taxon>
    </lineage>
</organism>
<name>A0A1A6BNV1_MYCGO</name>
<reference evidence="1 2" key="1">
    <citation type="submission" date="2016-06" db="EMBL/GenBank/DDBJ databases">
        <authorList>
            <person name="Kjaerup R.B."/>
            <person name="Dalgaard T.S."/>
            <person name="Juul-Madsen H.R."/>
        </authorList>
    </citation>
    <scope>NUCLEOTIDE SEQUENCE [LARGE SCALE GENOMIC DNA]</scope>
    <source>
        <strain evidence="1 2">1245752.6</strain>
    </source>
</reference>
<evidence type="ECO:0000313" key="1">
    <source>
        <dbReference type="EMBL" id="OBS04032.1"/>
    </source>
</evidence>
<gene>
    <name evidence="1" type="ORF">A9W98_06615</name>
</gene>
<dbReference type="OrthoDB" id="4736424at2"/>
<dbReference type="RefSeq" id="WP_065131866.1">
    <property type="nucleotide sequence ID" value="NZ_MAEM01000012.1"/>
</dbReference>
<dbReference type="AlphaFoldDB" id="A0A1A6BNV1"/>
<dbReference type="EMBL" id="MAEM01000012">
    <property type="protein sequence ID" value="OBS04032.1"/>
    <property type="molecule type" value="Genomic_DNA"/>
</dbReference>
<evidence type="ECO:0000313" key="2">
    <source>
        <dbReference type="Proteomes" id="UP000093757"/>
    </source>
</evidence>
<proteinExistence type="predicted"/>
<protein>
    <submittedName>
        <fullName evidence="1">Uncharacterized protein</fullName>
    </submittedName>
</protein>